<dbReference type="Proteomes" id="UP000029622">
    <property type="component" value="Unassembled WGS sequence"/>
</dbReference>
<accession>A0A096DJE0</accession>
<comment type="caution">
    <text evidence="1">The sequence shown here is derived from an EMBL/GenBank/DDBJ whole genome shotgun (WGS) entry which is preliminary data.</text>
</comment>
<protein>
    <submittedName>
        <fullName evidence="1">Uncharacterized protein</fullName>
    </submittedName>
</protein>
<feature type="non-terminal residue" evidence="1">
    <location>
        <position position="1"/>
    </location>
</feature>
<dbReference type="AlphaFoldDB" id="A0A096DJE0"/>
<reference evidence="1 2" key="1">
    <citation type="submission" date="2013-12" db="EMBL/GenBank/DDBJ databases">
        <title>Draft genome sequence of Caloranaerobacter sp. H53214.</title>
        <authorList>
            <person name="Jiang L.J."/>
            <person name="Shao Z.Z."/>
            <person name="Long M.N."/>
        </authorList>
    </citation>
    <scope>NUCLEOTIDE SEQUENCE [LARGE SCALE GENOMIC DNA]</scope>
    <source>
        <strain evidence="1 2">H53214</strain>
    </source>
</reference>
<evidence type="ECO:0000313" key="1">
    <source>
        <dbReference type="EMBL" id="KGG79401.1"/>
    </source>
</evidence>
<proteinExistence type="predicted"/>
<gene>
    <name evidence="1" type="ORF">Y919_12400</name>
</gene>
<evidence type="ECO:0000313" key="2">
    <source>
        <dbReference type="Proteomes" id="UP000029622"/>
    </source>
</evidence>
<dbReference type="RefSeq" id="WP_035165283.1">
    <property type="nucleotide sequence ID" value="NZ_AZTB01000136.1"/>
</dbReference>
<name>A0A096DJE0_9FIRM</name>
<organism evidence="1 2">
    <name type="scientific">Caloranaerobacter azorensis H53214</name>
    <dbReference type="NCBI Taxonomy" id="1156417"/>
    <lineage>
        <taxon>Bacteria</taxon>
        <taxon>Bacillati</taxon>
        <taxon>Bacillota</taxon>
        <taxon>Tissierellia</taxon>
        <taxon>Tissierellales</taxon>
        <taxon>Thermohalobacteraceae</taxon>
        <taxon>Caloranaerobacter</taxon>
    </lineage>
</organism>
<sequence>ALVVILIILTTVVLISNHKERGTFEELVLNKYLNKAQAKEFNTIKIEVFSHNQNDTSRRSKDVDKIDKFLSKFNKLKLIEYNKELPKVDTDHYFISLMNDNTYECIHIFIESDRHIRVITSTLITTENKRNKIIETKYVKTHKIYKIINGDIDYSFLNDLCNSIRVK</sequence>
<dbReference type="EMBL" id="AZTB01000136">
    <property type="protein sequence ID" value="KGG79401.1"/>
    <property type="molecule type" value="Genomic_DNA"/>
</dbReference>